<keyword evidence="9" id="KW-1185">Reference proteome</keyword>
<feature type="region of interest" description="Disordered" evidence="6">
    <location>
        <begin position="857"/>
        <end position="876"/>
    </location>
</feature>
<feature type="region of interest" description="Disordered" evidence="6">
    <location>
        <begin position="183"/>
        <end position="222"/>
    </location>
</feature>
<dbReference type="PANTHER" id="PTHR24403:SF67">
    <property type="entry name" value="FI01116P-RELATED"/>
    <property type="match status" value="1"/>
</dbReference>
<dbReference type="PROSITE" id="PS00028">
    <property type="entry name" value="ZINC_FINGER_C2H2_1"/>
    <property type="match status" value="1"/>
</dbReference>
<evidence type="ECO:0000313" key="8">
    <source>
        <dbReference type="EnsemblMetazoa" id="G561.2:cds"/>
    </source>
</evidence>
<dbReference type="GO" id="GO:0008270">
    <property type="term" value="F:zinc ion binding"/>
    <property type="evidence" value="ECO:0007669"/>
    <property type="project" value="UniProtKB-KW"/>
</dbReference>
<dbReference type="InterPro" id="IPR050688">
    <property type="entry name" value="Zinc_finger/UBP_domain"/>
</dbReference>
<feature type="region of interest" description="Disordered" evidence="6">
    <location>
        <begin position="883"/>
        <end position="924"/>
    </location>
</feature>
<dbReference type="PANTHER" id="PTHR24403">
    <property type="entry name" value="ZINC FINGER PROTEIN"/>
    <property type="match status" value="1"/>
</dbReference>
<dbReference type="GO" id="GO:0010468">
    <property type="term" value="P:regulation of gene expression"/>
    <property type="evidence" value="ECO:0007669"/>
    <property type="project" value="TreeGrafter"/>
</dbReference>
<keyword evidence="4" id="KW-0862">Zinc</keyword>
<dbReference type="Gene3D" id="3.30.160.60">
    <property type="entry name" value="Classic Zinc Finger"/>
    <property type="match status" value="2"/>
</dbReference>
<evidence type="ECO:0000256" key="1">
    <source>
        <dbReference type="ARBA" id="ARBA00022723"/>
    </source>
</evidence>
<feature type="compositionally biased region" description="Acidic residues" evidence="6">
    <location>
        <begin position="441"/>
        <end position="458"/>
    </location>
</feature>
<organism evidence="8 9">
    <name type="scientific">Magallana gigas</name>
    <name type="common">Pacific oyster</name>
    <name type="synonym">Crassostrea gigas</name>
    <dbReference type="NCBI Taxonomy" id="29159"/>
    <lineage>
        <taxon>Eukaryota</taxon>
        <taxon>Metazoa</taxon>
        <taxon>Spiralia</taxon>
        <taxon>Lophotrochozoa</taxon>
        <taxon>Mollusca</taxon>
        <taxon>Bivalvia</taxon>
        <taxon>Autobranchia</taxon>
        <taxon>Pteriomorphia</taxon>
        <taxon>Ostreida</taxon>
        <taxon>Ostreoidea</taxon>
        <taxon>Ostreidae</taxon>
        <taxon>Magallana</taxon>
    </lineage>
</organism>
<accession>A0A8W8NFK0</accession>
<dbReference type="SMART" id="SM00355">
    <property type="entry name" value="ZnF_C2H2"/>
    <property type="match status" value="11"/>
</dbReference>
<protein>
    <recommendedName>
        <fullName evidence="7">C2H2-type domain-containing protein</fullName>
    </recommendedName>
</protein>
<feature type="compositionally biased region" description="Acidic residues" evidence="6">
    <location>
        <begin position="648"/>
        <end position="660"/>
    </location>
</feature>
<evidence type="ECO:0000256" key="4">
    <source>
        <dbReference type="ARBA" id="ARBA00022833"/>
    </source>
</evidence>
<feature type="compositionally biased region" description="Polar residues" evidence="6">
    <location>
        <begin position="634"/>
        <end position="644"/>
    </location>
</feature>
<sequence length="1256" mass="143733">MRLNAERIDYIKKVTEKSEELELELEGCNAGLCRKCLRTIESVFKSEEKNKATKQKIRESFDKVYKTDTVLLPAPRPKHIPRVSNTSPVNCDSQLAKFRKIAPQPEILHEIDAKLKEEETVDCELKALYFLLNHAPHATLGLIGVKRINSIQFKFRNKKKFVVKNSQSPGTMEEGVIVKDEPLDPEYDEAMGSTENGETETEEERNTSNEESSQKFKSMLSNKETGEKAVNSVIDDLLQKNHEILSSTDTALYKPRSKSWYEEYQSQKSGRMLRPKSPTQICVLMQEDLPNLSDSLVELSVGDANVEDIFEKMKHDVVCGLVSKSYAVNNAEMNMQNNFKFYWCNFCPFKNENKEVLLQHVMEHRFHCKCCNYQSFSRANVINHAERTHNEFREIAKTLKYCIFQPDFFALQTNEKKRRIEKISEPAPKKSRKDQEKPSENEEYDAFDMEVEEVEDENNYTPSNSESTDKILTPRTKKNINIPVVGKVPKPSASNSSNIPKSTVNQSSAGTKQSPAPPSNQQPASSGNMQTTTTGKSGNTVTVSSGLCWNCGYCNFVTLSQTFLKTHLNSHHSGKAHKYVAMLVSSQEEMNKIKERDAKMYTSPNLPLLYGNVNQTQEKTLSPPLDGSGLPSSTKNYDSATSAVMNEDGPEEESDDEEYIPEEEKKKYPLTYKCAHCNFNAPVCFKVKEHLQMRHQGCVLYALDMRAVKLKQRRYVFFCHRKNCAFTTKKTEEYLNHSENCTPWLLDNCPENVDLPSKKCLELTRNFSTKISQKAFQMAKNFKASKSAEYACTHCSYTSNNNIRVKKHILSNHEDLQTVLKDLQSHKLKKKTHVYFCRHCLWETRIEELLDVHLQENHKEEEEEQTNQSEAAPPSLPVIEQVEKKTPKQASSRPVLSKPDPVSKKTEVSPGEEEEEGREEEEIDLHLEVSEEEMQKMMTEFVKDEAGRGVSPGRPTRKASIEASVRVRAQGHQPPMYRCMHCFYLCFGSNLMRKHIRAKHKKEALRTVDVKKRISRQFAYYCICPQDNCKFVNTCEETVLNHAISEHKIKKNHPEIQKMLQPFTAQLSGSTESTSVSSCKVVPAVSPLVGFECLYCSTSYVAEEMGLMKNHIKEQHPSEEVVFRDCVARKLRKSSRIYMCERDHCDFYNSEQKELELHKLAHEKAHIFECSKCQWFTTTTDSVQTHMETVHCGEEVTTIDMSLDLDKHGQVIKRVGGMIIKQEKQAVEDPDTEPVYSEKEAPVLDDIVVKQEPLDS</sequence>
<feature type="compositionally biased region" description="Polar residues" evidence="6">
    <location>
        <begin position="492"/>
        <end position="512"/>
    </location>
</feature>
<feature type="domain" description="C2H2-type" evidence="7">
    <location>
        <begin position="1168"/>
        <end position="1196"/>
    </location>
</feature>
<feature type="compositionally biased region" description="Low complexity" evidence="6">
    <location>
        <begin position="621"/>
        <end position="633"/>
    </location>
</feature>
<feature type="compositionally biased region" description="Acidic residues" evidence="6">
    <location>
        <begin position="910"/>
        <end position="923"/>
    </location>
</feature>
<evidence type="ECO:0000256" key="3">
    <source>
        <dbReference type="ARBA" id="ARBA00022771"/>
    </source>
</evidence>
<keyword evidence="3 5" id="KW-0863">Zinc-finger</keyword>
<proteinExistence type="predicted"/>
<feature type="region of interest" description="Disordered" evidence="6">
    <location>
        <begin position="618"/>
        <end position="660"/>
    </location>
</feature>
<dbReference type="InterPro" id="IPR013087">
    <property type="entry name" value="Znf_C2H2_type"/>
</dbReference>
<dbReference type="GO" id="GO:0005634">
    <property type="term" value="C:nucleus"/>
    <property type="evidence" value="ECO:0007669"/>
    <property type="project" value="TreeGrafter"/>
</dbReference>
<name>A0A8W8NFK0_MAGGI</name>
<feature type="compositionally biased region" description="Low complexity" evidence="6">
    <location>
        <begin position="521"/>
        <end position="537"/>
    </location>
</feature>
<keyword evidence="2" id="KW-0677">Repeat</keyword>
<evidence type="ECO:0000259" key="7">
    <source>
        <dbReference type="PROSITE" id="PS50157"/>
    </source>
</evidence>
<dbReference type="EnsemblMetazoa" id="G561.2">
    <property type="protein sequence ID" value="G561.2:cds"/>
    <property type="gene ID" value="G561"/>
</dbReference>
<evidence type="ECO:0000313" key="9">
    <source>
        <dbReference type="Proteomes" id="UP000005408"/>
    </source>
</evidence>
<dbReference type="PROSITE" id="PS50157">
    <property type="entry name" value="ZINC_FINGER_C2H2_2"/>
    <property type="match status" value="1"/>
</dbReference>
<evidence type="ECO:0000256" key="5">
    <source>
        <dbReference type="PROSITE-ProRule" id="PRU00042"/>
    </source>
</evidence>
<keyword evidence="1" id="KW-0479">Metal-binding</keyword>
<feature type="compositionally biased region" description="Basic and acidic residues" evidence="6">
    <location>
        <begin position="204"/>
        <end position="214"/>
    </location>
</feature>
<dbReference type="Proteomes" id="UP000005408">
    <property type="component" value="Unassembled WGS sequence"/>
</dbReference>
<evidence type="ECO:0000256" key="6">
    <source>
        <dbReference type="SAM" id="MobiDB-lite"/>
    </source>
</evidence>
<reference evidence="8" key="1">
    <citation type="submission" date="2022-08" db="UniProtKB">
        <authorList>
            <consortium name="EnsemblMetazoa"/>
        </authorList>
    </citation>
    <scope>IDENTIFICATION</scope>
    <source>
        <strain evidence="8">05x7-T-G4-1.051#20</strain>
    </source>
</reference>
<feature type="compositionally biased region" description="Basic and acidic residues" evidence="6">
    <location>
        <begin position="421"/>
        <end position="440"/>
    </location>
</feature>
<dbReference type="AlphaFoldDB" id="A0A8W8NFK0"/>
<feature type="region of interest" description="Disordered" evidence="6">
    <location>
        <begin position="419"/>
        <end position="537"/>
    </location>
</feature>
<evidence type="ECO:0000256" key="2">
    <source>
        <dbReference type="ARBA" id="ARBA00022737"/>
    </source>
</evidence>